<keyword evidence="1" id="KW-0472">Membrane</keyword>
<reference evidence="2 3" key="1">
    <citation type="submission" date="2017-07" db="EMBL/GenBank/DDBJ databases">
        <title>Virgibacillus sp. LM2416.</title>
        <authorList>
            <person name="Tak E.J."/>
            <person name="Bae J.-W."/>
        </authorList>
    </citation>
    <scope>NUCLEOTIDE SEQUENCE [LARGE SCALE GENOMIC DNA]</scope>
    <source>
        <strain evidence="2 3">LM2416</strain>
    </source>
</reference>
<dbReference type="KEGG" id="vil:CFK37_16385"/>
<feature type="transmembrane region" description="Helical" evidence="1">
    <location>
        <begin position="74"/>
        <end position="90"/>
    </location>
</feature>
<feature type="transmembrane region" description="Helical" evidence="1">
    <location>
        <begin position="18"/>
        <end position="37"/>
    </location>
</feature>
<keyword evidence="3" id="KW-1185">Reference proteome</keyword>
<dbReference type="OrthoDB" id="2680377at2"/>
<evidence type="ECO:0000256" key="1">
    <source>
        <dbReference type="SAM" id="Phobius"/>
    </source>
</evidence>
<dbReference type="AlphaFoldDB" id="A0A220U7A3"/>
<dbReference type="Proteomes" id="UP000198312">
    <property type="component" value="Chromosome"/>
</dbReference>
<sequence>MNNSAIFEFVLSHYGTDYLFLILYILNLIFGSIAFKLGFARRLPLLKTIFVYIMLAVGTYILTIFSIFGLPITESLIVISVVLGIYRLRLHQERKRKQNTQ</sequence>
<proteinExistence type="predicted"/>
<evidence type="ECO:0008006" key="4">
    <source>
        <dbReference type="Google" id="ProtNLM"/>
    </source>
</evidence>
<gene>
    <name evidence="2" type="ORF">CFK37_16385</name>
</gene>
<evidence type="ECO:0000313" key="2">
    <source>
        <dbReference type="EMBL" id="ASK63623.1"/>
    </source>
</evidence>
<dbReference type="Pfam" id="PF14036">
    <property type="entry name" value="YlaH"/>
    <property type="match status" value="1"/>
</dbReference>
<dbReference type="RefSeq" id="WP_089062882.1">
    <property type="nucleotide sequence ID" value="NZ_CP022315.1"/>
</dbReference>
<feature type="transmembrane region" description="Helical" evidence="1">
    <location>
        <begin position="49"/>
        <end position="68"/>
    </location>
</feature>
<keyword evidence="1" id="KW-0812">Transmembrane</keyword>
<organism evidence="2 3">
    <name type="scientific">Virgibacillus phasianinus</name>
    <dbReference type="NCBI Taxonomy" id="2017483"/>
    <lineage>
        <taxon>Bacteria</taxon>
        <taxon>Bacillati</taxon>
        <taxon>Bacillota</taxon>
        <taxon>Bacilli</taxon>
        <taxon>Bacillales</taxon>
        <taxon>Bacillaceae</taxon>
        <taxon>Virgibacillus</taxon>
    </lineage>
</organism>
<keyword evidence="1" id="KW-1133">Transmembrane helix</keyword>
<dbReference type="EMBL" id="CP022315">
    <property type="protein sequence ID" value="ASK63623.1"/>
    <property type="molecule type" value="Genomic_DNA"/>
</dbReference>
<accession>A0A220U7A3</accession>
<protein>
    <recommendedName>
        <fullName evidence="4">YlaH-like protein</fullName>
    </recommendedName>
</protein>
<dbReference type="InterPro" id="IPR025620">
    <property type="entry name" value="YlaH"/>
</dbReference>
<name>A0A220U7A3_9BACI</name>
<evidence type="ECO:0000313" key="3">
    <source>
        <dbReference type="Proteomes" id="UP000198312"/>
    </source>
</evidence>